<dbReference type="OMA" id="DACEPVE"/>
<sequence length="192" mass="21375">MRRIAHRFELIVGGGETYPVPPPSSQTSSANPVLPTVSSGTPGETSFNSGGANDRRHEHRDNHSLNVNRNGRRSGRRTRARLIPAPEGYESLPQALPTESFYRRFPRAIGPLANVVFTSREECQPMLDACEPVEVVKSWRKRDLSRNRLCQEDINQGGFLIYQPKGKSPQYFKRRGSSGLQDVYGSASYTGA</sequence>
<protein>
    <submittedName>
        <fullName evidence="2">Uncharacterized protein</fullName>
    </submittedName>
</protein>
<dbReference type="AlphaFoldDB" id="A0A0N1PCJ4"/>
<proteinExistence type="predicted"/>
<organism evidence="2 3">
    <name type="scientific">Leptomonas seymouri</name>
    <dbReference type="NCBI Taxonomy" id="5684"/>
    <lineage>
        <taxon>Eukaryota</taxon>
        <taxon>Discoba</taxon>
        <taxon>Euglenozoa</taxon>
        <taxon>Kinetoplastea</taxon>
        <taxon>Metakinetoplastina</taxon>
        <taxon>Trypanosomatida</taxon>
        <taxon>Trypanosomatidae</taxon>
        <taxon>Leishmaniinae</taxon>
        <taxon>Leptomonas</taxon>
    </lineage>
</organism>
<comment type="caution">
    <text evidence="2">The sequence shown here is derived from an EMBL/GenBank/DDBJ whole genome shotgun (WGS) entry which is preliminary data.</text>
</comment>
<keyword evidence="3" id="KW-1185">Reference proteome</keyword>
<dbReference type="EMBL" id="LJSK01000063">
    <property type="protein sequence ID" value="KPI88054.1"/>
    <property type="molecule type" value="Genomic_DNA"/>
</dbReference>
<evidence type="ECO:0000313" key="3">
    <source>
        <dbReference type="Proteomes" id="UP000038009"/>
    </source>
</evidence>
<accession>A0A0N1PCJ4</accession>
<dbReference type="Proteomes" id="UP000038009">
    <property type="component" value="Unassembled WGS sequence"/>
</dbReference>
<feature type="compositionally biased region" description="Basic and acidic residues" evidence="1">
    <location>
        <begin position="53"/>
        <end position="63"/>
    </location>
</feature>
<name>A0A0N1PCJ4_LEPSE</name>
<feature type="region of interest" description="Disordered" evidence="1">
    <location>
        <begin position="14"/>
        <end position="78"/>
    </location>
</feature>
<dbReference type="OrthoDB" id="10513698at2759"/>
<feature type="compositionally biased region" description="Polar residues" evidence="1">
    <location>
        <begin position="25"/>
        <end position="51"/>
    </location>
</feature>
<dbReference type="VEuPathDB" id="TriTrypDB:Lsey_0063_0020"/>
<reference evidence="2 3" key="1">
    <citation type="journal article" date="2015" name="PLoS Pathog.">
        <title>Leptomonas seymouri: Adaptations to the Dixenous Life Cycle Analyzed by Genome Sequencing, Transcriptome Profiling and Co-infection with Leishmania donovani.</title>
        <authorList>
            <person name="Kraeva N."/>
            <person name="Butenko A."/>
            <person name="Hlavacova J."/>
            <person name="Kostygov A."/>
            <person name="Myskova J."/>
            <person name="Grybchuk D."/>
            <person name="Lestinova T."/>
            <person name="Votypka J."/>
            <person name="Volf P."/>
            <person name="Opperdoes F."/>
            <person name="Flegontov P."/>
            <person name="Lukes J."/>
            <person name="Yurchenko V."/>
        </authorList>
    </citation>
    <scope>NUCLEOTIDE SEQUENCE [LARGE SCALE GENOMIC DNA]</scope>
    <source>
        <strain evidence="2 3">ATCC 30220</strain>
    </source>
</reference>
<gene>
    <name evidence="2" type="ORF">ABL78_2830</name>
</gene>
<evidence type="ECO:0000256" key="1">
    <source>
        <dbReference type="SAM" id="MobiDB-lite"/>
    </source>
</evidence>
<evidence type="ECO:0000313" key="2">
    <source>
        <dbReference type="EMBL" id="KPI88054.1"/>
    </source>
</evidence>